<keyword evidence="1" id="KW-0732">Signal</keyword>
<dbReference type="AlphaFoldDB" id="A0A6B0UJU0"/>
<evidence type="ECO:0000256" key="1">
    <source>
        <dbReference type="SAM" id="SignalP"/>
    </source>
</evidence>
<evidence type="ECO:0000313" key="2">
    <source>
        <dbReference type="EMBL" id="MXU89910.1"/>
    </source>
</evidence>
<organism evidence="2">
    <name type="scientific">Ixodes ricinus</name>
    <name type="common">Common tick</name>
    <name type="synonym">Acarus ricinus</name>
    <dbReference type="NCBI Taxonomy" id="34613"/>
    <lineage>
        <taxon>Eukaryota</taxon>
        <taxon>Metazoa</taxon>
        <taxon>Ecdysozoa</taxon>
        <taxon>Arthropoda</taxon>
        <taxon>Chelicerata</taxon>
        <taxon>Arachnida</taxon>
        <taxon>Acari</taxon>
        <taxon>Parasitiformes</taxon>
        <taxon>Ixodida</taxon>
        <taxon>Ixodoidea</taxon>
        <taxon>Ixodidae</taxon>
        <taxon>Ixodinae</taxon>
        <taxon>Ixodes</taxon>
    </lineage>
</organism>
<protein>
    <submittedName>
        <fullName evidence="2">Putative secreted protein</fullName>
    </submittedName>
</protein>
<name>A0A6B0UJU0_IXORI</name>
<dbReference type="EMBL" id="GIFC01007827">
    <property type="protein sequence ID" value="MXU89910.1"/>
    <property type="molecule type" value="Transcribed_RNA"/>
</dbReference>
<proteinExistence type="predicted"/>
<sequence length="111" mass="12217">MTFLFASAALISSPSLRLGLPSLTTSTGLASLKSGQPSFFQVFQNSSLWRMCLMFAANPTPSGGVSSKSLYTSDMVFLTQVDCSSVKTCDSCLKRTVDCRYWMRMRNCTRT</sequence>
<reference evidence="2" key="1">
    <citation type="submission" date="2019-12" db="EMBL/GenBank/DDBJ databases">
        <title>An insight into the sialome of adult female Ixodes ricinus ticks feeding for 6 days.</title>
        <authorList>
            <person name="Perner J."/>
            <person name="Ribeiro J.M.C."/>
        </authorList>
    </citation>
    <scope>NUCLEOTIDE SEQUENCE</scope>
    <source>
        <strain evidence="2">Semi-engorged</strain>
        <tissue evidence="2">Salivary glands</tissue>
    </source>
</reference>
<feature type="chain" id="PRO_5025336387" evidence="1">
    <location>
        <begin position="20"/>
        <end position="111"/>
    </location>
</feature>
<accession>A0A6B0UJU0</accession>
<feature type="signal peptide" evidence="1">
    <location>
        <begin position="1"/>
        <end position="19"/>
    </location>
</feature>